<dbReference type="Pfam" id="PF14361">
    <property type="entry name" value="RsbRD_N"/>
    <property type="match status" value="1"/>
</dbReference>
<dbReference type="AlphaFoldDB" id="A0A371NQW9"/>
<evidence type="ECO:0000313" key="6">
    <source>
        <dbReference type="Proteomes" id="UP000262172"/>
    </source>
</evidence>
<dbReference type="InterPro" id="IPR025736">
    <property type="entry name" value="PucR_C-HTH_dom"/>
</dbReference>
<dbReference type="EMBL" id="QUAB01000046">
    <property type="protein sequence ID" value="REJ04562.1"/>
    <property type="molecule type" value="Genomic_DNA"/>
</dbReference>
<reference evidence="5 6" key="1">
    <citation type="submission" date="2018-08" db="EMBL/GenBank/DDBJ databases">
        <title>Isolation, diversity and antifungal activity of Actinobacteria from cow dung.</title>
        <authorList>
            <person name="Ling L."/>
        </authorList>
    </citation>
    <scope>NUCLEOTIDE SEQUENCE [LARGE SCALE GENOMIC DNA]</scope>
    <source>
        <strain evidence="5 6">NEAU-LLE</strain>
    </source>
</reference>
<comment type="caution">
    <text evidence="5">The sequence shown here is derived from an EMBL/GenBank/DDBJ whole genome shotgun (WGS) entry which is preliminary data.</text>
</comment>
<dbReference type="Proteomes" id="UP000262172">
    <property type="component" value="Unassembled WGS sequence"/>
</dbReference>
<dbReference type="Pfam" id="PF13556">
    <property type="entry name" value="HTH_30"/>
    <property type="match status" value="1"/>
</dbReference>
<comment type="similarity">
    <text evidence="1">Belongs to the CdaR family.</text>
</comment>
<dbReference type="Pfam" id="PF17853">
    <property type="entry name" value="GGDEF_2"/>
    <property type="match status" value="1"/>
</dbReference>
<dbReference type="RefSeq" id="WP_116242960.1">
    <property type="nucleotide sequence ID" value="NZ_QUAB01000046.1"/>
</dbReference>
<dbReference type="OrthoDB" id="3190266at2"/>
<keyword evidence="6" id="KW-1185">Reference proteome</keyword>
<dbReference type="PANTHER" id="PTHR33744">
    <property type="entry name" value="CARBOHYDRATE DIACID REGULATOR"/>
    <property type="match status" value="1"/>
</dbReference>
<protein>
    <submittedName>
        <fullName evidence="5">PucR family transcriptional regulator</fullName>
    </submittedName>
</protein>
<dbReference type="InterPro" id="IPR051448">
    <property type="entry name" value="CdaR-like_regulators"/>
</dbReference>
<dbReference type="InterPro" id="IPR042070">
    <property type="entry name" value="PucR_C-HTH_sf"/>
</dbReference>
<dbReference type="InterPro" id="IPR025751">
    <property type="entry name" value="RsbRD_N_dom"/>
</dbReference>
<feature type="domain" description="CdaR GGDEF-like" evidence="4">
    <location>
        <begin position="171"/>
        <end position="279"/>
    </location>
</feature>
<evidence type="ECO:0000313" key="5">
    <source>
        <dbReference type="EMBL" id="REJ04562.1"/>
    </source>
</evidence>
<feature type="domain" description="RsbT co-antagonist protein RsbRD N-terminal" evidence="3">
    <location>
        <begin position="24"/>
        <end position="158"/>
    </location>
</feature>
<evidence type="ECO:0000259" key="3">
    <source>
        <dbReference type="Pfam" id="PF14361"/>
    </source>
</evidence>
<organism evidence="5 6">
    <name type="scientific">Microbacterium bovistercoris</name>
    <dbReference type="NCBI Taxonomy" id="2293570"/>
    <lineage>
        <taxon>Bacteria</taxon>
        <taxon>Bacillati</taxon>
        <taxon>Actinomycetota</taxon>
        <taxon>Actinomycetes</taxon>
        <taxon>Micrococcales</taxon>
        <taxon>Microbacteriaceae</taxon>
        <taxon>Microbacterium</taxon>
    </lineage>
</organism>
<evidence type="ECO:0000259" key="2">
    <source>
        <dbReference type="Pfam" id="PF13556"/>
    </source>
</evidence>
<proteinExistence type="inferred from homology"/>
<evidence type="ECO:0000256" key="1">
    <source>
        <dbReference type="ARBA" id="ARBA00006754"/>
    </source>
</evidence>
<sequence>MTNSAVLALPAASALFAGLRESVDQLSDRILAQILAEEDAYAGAQIPAALLRHIVEINVEALLHTMSGGEESLDAAREAGREKAEHSVPLEGLLHAYRIAGITLWERVVELSVSTDRTELLLRASSDVWGVIDRFSNAAADAYREVVDARDRQDENRRGVLMLALLDESTSPRDAGAALRGLGLPEGGRYAVVAAERTPSGADPMPGIEQRLRQRGLASAWSVWSTEHVGVIALSAAEEVTEVERVVAAVAASRVGISRSFAEIANGARALDQARLALACLPRRAIGVHSYDSAPLDVLLTAGAGAAEELGTQVLGAVRAHADGDLLLDTLETWFAANGSTAEAAARLHCHRNTVGYRLARIAELTGRSVSIPADSAELYAALRAVRLLA</sequence>
<evidence type="ECO:0000259" key="4">
    <source>
        <dbReference type="Pfam" id="PF17853"/>
    </source>
</evidence>
<accession>A0A371NQW9</accession>
<dbReference type="Gene3D" id="1.10.10.2840">
    <property type="entry name" value="PucR C-terminal helix-turn-helix domain"/>
    <property type="match status" value="1"/>
</dbReference>
<feature type="domain" description="PucR C-terminal helix-turn-helix" evidence="2">
    <location>
        <begin position="327"/>
        <end position="385"/>
    </location>
</feature>
<gene>
    <name evidence="5" type="ORF">DY023_14050</name>
</gene>
<dbReference type="InterPro" id="IPR041522">
    <property type="entry name" value="CdaR_GGDEF"/>
</dbReference>
<name>A0A371NQW9_9MICO</name>